<name>A0ABD1CZT3_CULPP</name>
<evidence type="ECO:0000313" key="1">
    <source>
        <dbReference type="EMBL" id="KAL1381536.1"/>
    </source>
</evidence>
<dbReference type="EMBL" id="JBEHCU010008581">
    <property type="protein sequence ID" value="KAL1381536.1"/>
    <property type="molecule type" value="Genomic_DNA"/>
</dbReference>
<dbReference type="AlphaFoldDB" id="A0ABD1CZT3"/>
<dbReference type="Proteomes" id="UP001562425">
    <property type="component" value="Unassembled WGS sequence"/>
</dbReference>
<proteinExistence type="predicted"/>
<keyword evidence="2" id="KW-1185">Reference proteome</keyword>
<organism evidence="1 2">
    <name type="scientific">Culex pipiens pipiens</name>
    <name type="common">Northern house mosquito</name>
    <dbReference type="NCBI Taxonomy" id="38569"/>
    <lineage>
        <taxon>Eukaryota</taxon>
        <taxon>Metazoa</taxon>
        <taxon>Ecdysozoa</taxon>
        <taxon>Arthropoda</taxon>
        <taxon>Hexapoda</taxon>
        <taxon>Insecta</taxon>
        <taxon>Pterygota</taxon>
        <taxon>Neoptera</taxon>
        <taxon>Endopterygota</taxon>
        <taxon>Diptera</taxon>
        <taxon>Nematocera</taxon>
        <taxon>Culicoidea</taxon>
        <taxon>Culicidae</taxon>
        <taxon>Culicinae</taxon>
        <taxon>Culicini</taxon>
        <taxon>Culex</taxon>
        <taxon>Culex</taxon>
    </lineage>
</organism>
<evidence type="ECO:0000313" key="2">
    <source>
        <dbReference type="Proteomes" id="UP001562425"/>
    </source>
</evidence>
<gene>
    <name evidence="1" type="ORF">pipiens_013392</name>
</gene>
<protein>
    <submittedName>
        <fullName evidence="1">Uncharacterized protein</fullName>
    </submittedName>
</protein>
<accession>A0ABD1CZT3</accession>
<sequence>MATRDMNRCQPQPRKIFAISVERNVLKPQRELKVTTTSKVQQQQSQDGGVVTTRTTGKLGKMILQTSANY</sequence>
<comment type="caution">
    <text evidence="1">The sequence shown here is derived from an EMBL/GenBank/DDBJ whole genome shotgun (WGS) entry which is preliminary data.</text>
</comment>
<reference evidence="1 2" key="1">
    <citation type="submission" date="2024-05" db="EMBL/GenBank/DDBJ databases">
        <title>Culex pipiens pipiens assembly and annotation.</title>
        <authorList>
            <person name="Alout H."/>
            <person name="Durand T."/>
        </authorList>
    </citation>
    <scope>NUCLEOTIDE SEQUENCE [LARGE SCALE GENOMIC DNA]</scope>
    <source>
        <strain evidence="1">HA-2024</strain>
        <tissue evidence="1">Whole body</tissue>
    </source>
</reference>